<comment type="caution">
    <text evidence="6">The sequence shown here is derived from an EMBL/GenBank/DDBJ whole genome shotgun (WGS) entry which is preliminary data.</text>
</comment>
<evidence type="ECO:0000256" key="3">
    <source>
        <dbReference type="RuleBase" id="RU000489"/>
    </source>
</evidence>
<evidence type="ECO:0000256" key="4">
    <source>
        <dbReference type="RuleBase" id="RU004453"/>
    </source>
</evidence>
<dbReference type="SMART" id="SM00636">
    <property type="entry name" value="Glyco_18"/>
    <property type="match status" value="1"/>
</dbReference>
<dbReference type="EMBL" id="LBXN01000060">
    <property type="protein sequence ID" value="KKR31795.1"/>
    <property type="molecule type" value="Genomic_DNA"/>
</dbReference>
<evidence type="ECO:0000256" key="2">
    <source>
        <dbReference type="ARBA" id="ARBA00023295"/>
    </source>
</evidence>
<reference evidence="6 7" key="1">
    <citation type="journal article" date="2015" name="Nature">
        <title>rRNA introns, odd ribosomes, and small enigmatic genomes across a large radiation of phyla.</title>
        <authorList>
            <person name="Brown C.T."/>
            <person name="Hug L.A."/>
            <person name="Thomas B.C."/>
            <person name="Sharon I."/>
            <person name="Castelle C.J."/>
            <person name="Singh A."/>
            <person name="Wilkins M.J."/>
            <person name="Williams K.H."/>
            <person name="Banfield J.F."/>
        </authorList>
    </citation>
    <scope>NUCLEOTIDE SEQUENCE [LARGE SCALE GENOMIC DNA]</scope>
</reference>
<protein>
    <submittedName>
        <fullName evidence="6">Glycosyl hydrolase, family 18</fullName>
    </submittedName>
</protein>
<keyword evidence="2 3" id="KW-0326">Glycosidase</keyword>
<dbReference type="InterPro" id="IPR011583">
    <property type="entry name" value="Chitinase_II/V-like_cat"/>
</dbReference>
<dbReference type="Gene3D" id="3.20.20.80">
    <property type="entry name" value="Glycosidases"/>
    <property type="match status" value="1"/>
</dbReference>
<dbReference type="GO" id="GO:0004553">
    <property type="term" value="F:hydrolase activity, hydrolyzing O-glycosyl compounds"/>
    <property type="evidence" value="ECO:0007669"/>
    <property type="project" value="InterPro"/>
</dbReference>
<dbReference type="AlphaFoldDB" id="A0A0G0SAK7"/>
<accession>A0A0G0SAK7</accession>
<dbReference type="InterPro" id="IPR001579">
    <property type="entry name" value="Glyco_hydro_18_chit_AS"/>
</dbReference>
<evidence type="ECO:0000313" key="6">
    <source>
        <dbReference type="EMBL" id="KKR31795.1"/>
    </source>
</evidence>
<dbReference type="SUPFAM" id="SSF51445">
    <property type="entry name" value="(Trans)glycosidases"/>
    <property type="match status" value="1"/>
</dbReference>
<dbReference type="PROSITE" id="PS51910">
    <property type="entry name" value="GH18_2"/>
    <property type="match status" value="1"/>
</dbReference>
<dbReference type="PANTHER" id="PTHR46290:SF1">
    <property type="entry name" value="DI-N-ACETYLCHITOBIASE"/>
    <property type="match status" value="1"/>
</dbReference>
<dbReference type="InterPro" id="IPR017853">
    <property type="entry name" value="GH"/>
</dbReference>
<dbReference type="Proteomes" id="UP000034539">
    <property type="component" value="Unassembled WGS sequence"/>
</dbReference>
<keyword evidence="1 3" id="KW-0378">Hydrolase</keyword>
<dbReference type="GO" id="GO:0009313">
    <property type="term" value="P:oligosaccharide catabolic process"/>
    <property type="evidence" value="ECO:0007669"/>
    <property type="project" value="TreeGrafter"/>
</dbReference>
<evidence type="ECO:0000259" key="5">
    <source>
        <dbReference type="PROSITE" id="PS51910"/>
    </source>
</evidence>
<dbReference type="Pfam" id="PF00704">
    <property type="entry name" value="Glyco_hydro_18"/>
    <property type="match status" value="1"/>
</dbReference>
<dbReference type="InterPro" id="IPR051887">
    <property type="entry name" value="GH18_Domain-Containing"/>
</dbReference>
<proteinExistence type="inferred from homology"/>
<dbReference type="PROSITE" id="PS01095">
    <property type="entry name" value="GH18_1"/>
    <property type="match status" value="1"/>
</dbReference>
<organism evidence="6 7">
    <name type="scientific">Candidatus Gottesmanbacteria bacterium GW2011_GWC2_39_8</name>
    <dbReference type="NCBI Taxonomy" id="1618450"/>
    <lineage>
        <taxon>Bacteria</taxon>
        <taxon>Candidatus Gottesmaniibacteriota</taxon>
    </lineage>
</organism>
<dbReference type="Gene3D" id="3.10.50.10">
    <property type="match status" value="1"/>
</dbReference>
<comment type="similarity">
    <text evidence="4">Belongs to the glycosyl hydrolase 18 family.</text>
</comment>
<gene>
    <name evidence="6" type="ORF">UT63_C0060G0003</name>
</gene>
<dbReference type="InterPro" id="IPR029070">
    <property type="entry name" value="Chitinase_insertion_sf"/>
</dbReference>
<feature type="domain" description="GH18" evidence="5">
    <location>
        <begin position="67"/>
        <end position="408"/>
    </location>
</feature>
<evidence type="ECO:0000313" key="7">
    <source>
        <dbReference type="Proteomes" id="UP000034539"/>
    </source>
</evidence>
<evidence type="ECO:0000256" key="1">
    <source>
        <dbReference type="ARBA" id="ARBA00022801"/>
    </source>
</evidence>
<dbReference type="InterPro" id="IPR001223">
    <property type="entry name" value="Glyco_hydro18_cat"/>
</dbReference>
<name>A0A0G0SAK7_9BACT</name>
<sequence length="423" mass="48187">MLSKLPKFTPKPNKNALLAYIRETFRNWLVGTCFLIFAVSIKSPLADNLPSLIPERSHVNKTTKEVFGFAPYWVFNDKLNNLNFDVLTTFAYFGIPVRGDGTLDKEDYGYSVFWSKKATSIFREAHEKGTRVVVTLTQMDNATIQALLDDPEAKQNTVSEVLWEVLKRGVDGVNIDFEYTGDPGDIYRQKFTDYVAFMTETLHRFVPDSKVTVSVYAGSLLEPKLYDIGELAKVSDGIFMMAYDFATTSADQAMPTAPLYGHKTGTYWYDIATAVEDFLKIMPPEKLILGLPWYSYNYPVAEPKVKASTYRGATVQTYKAVQDEIDPGMKGIIDYKTGWDEEGQVGWKAYMNYYGTWRMVFFDDPRSLAIKYDFAKEQKLGGVGIWALGFDDGRKELWDILRDKFGNKIADINIIRKDINENI</sequence>
<dbReference type="PANTHER" id="PTHR46290">
    <property type="entry name" value="DI-N-ACETYLCHITOBIASE"/>
    <property type="match status" value="1"/>
</dbReference>
<dbReference type="GO" id="GO:0008061">
    <property type="term" value="F:chitin binding"/>
    <property type="evidence" value="ECO:0007669"/>
    <property type="project" value="InterPro"/>
</dbReference>